<gene>
    <name evidence="6" type="primary">LOC104748064</name>
</gene>
<protein>
    <submittedName>
        <fullName evidence="6">Eukaryotic translation initiation factor 2 subunit beta-like</fullName>
    </submittedName>
</protein>
<dbReference type="Gene3D" id="3.30.30.170">
    <property type="match status" value="1"/>
</dbReference>
<evidence type="ECO:0000256" key="2">
    <source>
        <dbReference type="ARBA" id="ARBA00022540"/>
    </source>
</evidence>
<dbReference type="InterPro" id="IPR016190">
    <property type="entry name" value="Transl_init_fac_IF2/IF5_Zn-bd"/>
</dbReference>
<comment type="similarity">
    <text evidence="1">Belongs to the eIF-2-beta/eIF-5 family.</text>
</comment>
<dbReference type="PANTHER" id="PTHR23001:SF3">
    <property type="entry name" value="EUKARYOTIC TRANSLATION INITIATION FACTOR 2 SUBUNIT 2"/>
    <property type="match status" value="1"/>
</dbReference>
<keyword evidence="3" id="KW-0648">Protein biosynthesis</keyword>
<dbReference type="InterPro" id="IPR045196">
    <property type="entry name" value="IF2/IF5"/>
</dbReference>
<evidence type="ECO:0000313" key="6">
    <source>
        <dbReference type="RefSeq" id="XP_019092161.1"/>
    </source>
</evidence>
<evidence type="ECO:0000259" key="4">
    <source>
        <dbReference type="SMART" id="SM00653"/>
    </source>
</evidence>
<evidence type="ECO:0000313" key="5">
    <source>
        <dbReference type="Proteomes" id="UP000694864"/>
    </source>
</evidence>
<proteinExistence type="inferred from homology"/>
<dbReference type="SUPFAM" id="SSF100966">
    <property type="entry name" value="Translation initiation factor 2 beta, aIF2beta, N-terminal domain"/>
    <property type="match status" value="1"/>
</dbReference>
<organism evidence="5 6">
    <name type="scientific">Camelina sativa</name>
    <name type="common">False flax</name>
    <name type="synonym">Myagrum sativum</name>
    <dbReference type="NCBI Taxonomy" id="90675"/>
    <lineage>
        <taxon>Eukaryota</taxon>
        <taxon>Viridiplantae</taxon>
        <taxon>Streptophyta</taxon>
        <taxon>Embryophyta</taxon>
        <taxon>Tracheophyta</taxon>
        <taxon>Spermatophyta</taxon>
        <taxon>Magnoliopsida</taxon>
        <taxon>eudicotyledons</taxon>
        <taxon>Gunneridae</taxon>
        <taxon>Pentapetalae</taxon>
        <taxon>rosids</taxon>
        <taxon>malvids</taxon>
        <taxon>Brassicales</taxon>
        <taxon>Brassicaceae</taxon>
        <taxon>Camelineae</taxon>
        <taxon>Camelina</taxon>
    </lineage>
</organism>
<feature type="domain" description="Translation initiation factor IF2/IF5" evidence="4">
    <location>
        <begin position="37"/>
        <end position="146"/>
    </location>
</feature>
<evidence type="ECO:0000256" key="1">
    <source>
        <dbReference type="ARBA" id="ARBA00010397"/>
    </source>
</evidence>
<sequence>MADESNVIKEEVKDEQDILRRVFNILRENSPELVGFSLLTVIMPPQVLLEGTKKTIFVNFMDYCKTMRRQPAHVRAFLLAELGTSDTPDAQQRLVVRGRLTSKNFEGLLRRYVCGYVVCFDCKSTNTTFTREVRLFFVRCEQCGSERCAPQIRMNRTYLGRRKTGYIGSSSLIMKGKETKDTD</sequence>
<dbReference type="SUPFAM" id="SSF75689">
    <property type="entry name" value="Zinc-binding domain of translation initiation factor 2 beta"/>
    <property type="match status" value="1"/>
</dbReference>
<dbReference type="Proteomes" id="UP000694864">
    <property type="component" value="Chromosome 15"/>
</dbReference>
<dbReference type="RefSeq" id="XP_019092161.1">
    <property type="nucleotide sequence ID" value="XM_019236616.1"/>
</dbReference>
<dbReference type="InterPro" id="IPR002735">
    <property type="entry name" value="Transl_init_fac_IF2/IF5_dom"/>
</dbReference>
<dbReference type="PANTHER" id="PTHR23001">
    <property type="entry name" value="EUKARYOTIC TRANSLATION INITIATION FACTOR"/>
    <property type="match status" value="1"/>
</dbReference>
<dbReference type="Pfam" id="PF01873">
    <property type="entry name" value="eIF-5_eIF-2B"/>
    <property type="match status" value="1"/>
</dbReference>
<keyword evidence="2" id="KW-0396">Initiation factor</keyword>
<keyword evidence="5" id="KW-1185">Reference proteome</keyword>
<reference evidence="6" key="2">
    <citation type="submission" date="2025-08" db="UniProtKB">
        <authorList>
            <consortium name="RefSeq"/>
        </authorList>
    </citation>
    <scope>IDENTIFICATION</scope>
    <source>
        <tissue evidence="6">Leaf</tissue>
    </source>
</reference>
<evidence type="ECO:0000256" key="3">
    <source>
        <dbReference type="ARBA" id="ARBA00022917"/>
    </source>
</evidence>
<reference evidence="5" key="1">
    <citation type="journal article" date="2014" name="Nat. Commun.">
        <title>The emerging biofuel crop Camelina sativa retains a highly undifferentiated hexaploid genome structure.</title>
        <authorList>
            <person name="Kagale S."/>
            <person name="Koh C."/>
            <person name="Nixon J."/>
            <person name="Bollina V."/>
            <person name="Clarke W.E."/>
            <person name="Tuteja R."/>
            <person name="Spillane C."/>
            <person name="Robinson S.J."/>
            <person name="Links M.G."/>
            <person name="Clarke C."/>
            <person name="Higgins E.E."/>
            <person name="Huebert T."/>
            <person name="Sharpe A.G."/>
            <person name="Parkin I.A."/>
        </authorList>
    </citation>
    <scope>NUCLEOTIDE SEQUENCE [LARGE SCALE GENOMIC DNA]</scope>
    <source>
        <strain evidence="5">cv. DH55</strain>
    </source>
</reference>
<dbReference type="InterPro" id="IPR016189">
    <property type="entry name" value="Transl_init_fac_IF2/IF5_N"/>
</dbReference>
<dbReference type="SMART" id="SM00653">
    <property type="entry name" value="eIF2B_5"/>
    <property type="match status" value="1"/>
</dbReference>
<dbReference type="GeneID" id="104748064"/>
<accession>A0ABM1QZH3</accession>
<name>A0ABM1QZH3_CAMSA</name>